<evidence type="ECO:0000259" key="19">
    <source>
        <dbReference type="PROSITE" id="PS51483"/>
    </source>
</evidence>
<dbReference type="SMART" id="SM00896">
    <property type="entry name" value="FDX-ACB"/>
    <property type="match status" value="1"/>
</dbReference>
<keyword evidence="12 15" id="KW-0648">Protein biosynthesis</keyword>
<dbReference type="Pfam" id="PF03484">
    <property type="entry name" value="B5"/>
    <property type="match status" value="1"/>
</dbReference>
<dbReference type="EMBL" id="CP141615">
    <property type="protein sequence ID" value="WRP18706.1"/>
    <property type="molecule type" value="Genomic_DNA"/>
</dbReference>
<dbReference type="PANTHER" id="PTHR10947">
    <property type="entry name" value="PHENYLALANYL-TRNA SYNTHETASE BETA CHAIN AND LEUCINE-RICH REPEAT-CONTAINING PROTEIN 47"/>
    <property type="match status" value="1"/>
</dbReference>
<feature type="domain" description="TRNA-binding" evidence="17">
    <location>
        <begin position="44"/>
        <end position="153"/>
    </location>
</feature>
<dbReference type="InterPro" id="IPR005121">
    <property type="entry name" value="Fdx_antiC-bd"/>
</dbReference>
<gene>
    <name evidence="15 20" type="primary">pheT</name>
    <name evidence="20" type="ORF">U7230_06845</name>
</gene>
<dbReference type="SMART" id="SM00874">
    <property type="entry name" value="B5"/>
    <property type="match status" value="1"/>
</dbReference>
<comment type="similarity">
    <text evidence="2 15">Belongs to the phenylalanyl-tRNA synthetase beta subunit family. Type 1 subfamily.</text>
</comment>
<evidence type="ECO:0000256" key="6">
    <source>
        <dbReference type="ARBA" id="ARBA00022598"/>
    </source>
</evidence>
<evidence type="ECO:0000256" key="12">
    <source>
        <dbReference type="ARBA" id="ARBA00022917"/>
    </source>
</evidence>
<dbReference type="SUPFAM" id="SSF56037">
    <property type="entry name" value="PheT/TilS domain"/>
    <property type="match status" value="1"/>
</dbReference>
<keyword evidence="6 15" id="KW-0436">Ligase</keyword>
<dbReference type="CDD" id="cd00769">
    <property type="entry name" value="PheRS_beta_core"/>
    <property type="match status" value="1"/>
</dbReference>
<evidence type="ECO:0000313" key="20">
    <source>
        <dbReference type="EMBL" id="WRP18706.1"/>
    </source>
</evidence>
<dbReference type="Pfam" id="PF03147">
    <property type="entry name" value="FDX-ACB"/>
    <property type="match status" value="1"/>
</dbReference>
<evidence type="ECO:0000256" key="7">
    <source>
        <dbReference type="ARBA" id="ARBA00022723"/>
    </source>
</evidence>
<dbReference type="Gene3D" id="3.30.70.380">
    <property type="entry name" value="Ferrodoxin-fold anticodon-binding domain"/>
    <property type="match status" value="1"/>
</dbReference>
<feature type="binding site" evidence="15">
    <location>
        <position position="471"/>
    </location>
    <ligand>
        <name>Mg(2+)</name>
        <dbReference type="ChEBI" id="CHEBI:18420"/>
        <note>shared with alpha subunit</note>
    </ligand>
</feature>
<dbReference type="NCBIfam" id="TIGR00472">
    <property type="entry name" value="pheT_bact"/>
    <property type="match status" value="1"/>
</dbReference>
<dbReference type="InterPro" id="IPR005146">
    <property type="entry name" value="B3/B4_tRNA-bd"/>
</dbReference>
<feature type="domain" description="FDX-ACB" evidence="18">
    <location>
        <begin position="745"/>
        <end position="837"/>
    </location>
</feature>
<dbReference type="GO" id="GO:0004826">
    <property type="term" value="F:phenylalanine-tRNA ligase activity"/>
    <property type="evidence" value="ECO:0007669"/>
    <property type="project" value="UniProtKB-EC"/>
</dbReference>
<dbReference type="InterPro" id="IPR002547">
    <property type="entry name" value="tRNA-bd_dom"/>
</dbReference>
<comment type="subcellular location">
    <subcellularLocation>
        <location evidence="1 15">Cytoplasm</location>
    </subcellularLocation>
</comment>
<protein>
    <recommendedName>
        <fullName evidence="15">Phenylalanine--tRNA ligase beta subunit</fullName>
        <ecNumber evidence="15">6.1.1.20</ecNumber>
    </recommendedName>
    <alternativeName>
        <fullName evidence="15">Phenylalanyl-tRNA synthetase beta subunit</fullName>
        <shortName evidence="15">PheRS</shortName>
    </alternativeName>
</protein>
<evidence type="ECO:0000256" key="5">
    <source>
        <dbReference type="ARBA" id="ARBA00022555"/>
    </source>
</evidence>
<dbReference type="SUPFAM" id="SSF46955">
    <property type="entry name" value="Putative DNA-binding domain"/>
    <property type="match status" value="1"/>
</dbReference>
<keyword evidence="8 15" id="KW-0547">Nucleotide-binding</keyword>
<accession>A0ABZ1C1M6</accession>
<evidence type="ECO:0000313" key="21">
    <source>
        <dbReference type="Proteomes" id="UP001332192"/>
    </source>
</evidence>
<evidence type="ECO:0000259" key="18">
    <source>
        <dbReference type="PROSITE" id="PS51447"/>
    </source>
</evidence>
<dbReference type="InterPro" id="IPR004532">
    <property type="entry name" value="Phe-tRNA-ligase_IIc_bsu_bact"/>
</dbReference>
<feature type="binding site" evidence="15">
    <location>
        <position position="474"/>
    </location>
    <ligand>
        <name>Mg(2+)</name>
        <dbReference type="ChEBI" id="CHEBI:18420"/>
        <note>shared with alpha subunit</note>
    </ligand>
</feature>
<dbReference type="PANTHER" id="PTHR10947:SF0">
    <property type="entry name" value="PHENYLALANINE--TRNA LIGASE BETA SUBUNIT"/>
    <property type="match status" value="1"/>
</dbReference>
<keyword evidence="11 16" id="KW-0694">RNA-binding</keyword>
<dbReference type="InterPro" id="IPR041616">
    <property type="entry name" value="PheRS_beta_core"/>
</dbReference>
<keyword evidence="5 16" id="KW-0820">tRNA-binding</keyword>
<dbReference type="InterPro" id="IPR005147">
    <property type="entry name" value="tRNA_synthase_B5-dom"/>
</dbReference>
<evidence type="ECO:0000256" key="9">
    <source>
        <dbReference type="ARBA" id="ARBA00022840"/>
    </source>
</evidence>
<dbReference type="SUPFAM" id="SSF55681">
    <property type="entry name" value="Class II aaRS and biotin synthetases"/>
    <property type="match status" value="1"/>
</dbReference>
<name>A0ABZ1C1M6_9FIRM</name>
<dbReference type="Pfam" id="PF01588">
    <property type="entry name" value="tRNA_bind"/>
    <property type="match status" value="1"/>
</dbReference>
<evidence type="ECO:0000256" key="4">
    <source>
        <dbReference type="ARBA" id="ARBA00022490"/>
    </source>
</evidence>
<evidence type="ECO:0000256" key="8">
    <source>
        <dbReference type="ARBA" id="ARBA00022741"/>
    </source>
</evidence>
<evidence type="ECO:0000256" key="2">
    <source>
        <dbReference type="ARBA" id="ARBA00008653"/>
    </source>
</evidence>
<dbReference type="InterPro" id="IPR036690">
    <property type="entry name" value="Fdx_antiC-bd_sf"/>
</dbReference>
<evidence type="ECO:0000259" key="17">
    <source>
        <dbReference type="PROSITE" id="PS50886"/>
    </source>
</evidence>
<proteinExistence type="inferred from homology"/>
<dbReference type="RefSeq" id="WP_324717979.1">
    <property type="nucleotide sequence ID" value="NZ_CP141615.1"/>
</dbReference>
<dbReference type="InterPro" id="IPR009061">
    <property type="entry name" value="DNA-bd_dom_put_sf"/>
</dbReference>
<dbReference type="CDD" id="cd02796">
    <property type="entry name" value="tRNA_bind_bactPheRS"/>
    <property type="match status" value="1"/>
</dbReference>
<feature type="binding site" evidence="15">
    <location>
        <position position="475"/>
    </location>
    <ligand>
        <name>Mg(2+)</name>
        <dbReference type="ChEBI" id="CHEBI:18420"/>
        <note>shared with alpha subunit</note>
    </ligand>
</feature>
<dbReference type="Gene3D" id="3.30.56.10">
    <property type="match status" value="2"/>
</dbReference>
<dbReference type="Pfam" id="PF17759">
    <property type="entry name" value="tRNA_synthFbeta"/>
    <property type="match status" value="1"/>
</dbReference>
<dbReference type="PROSITE" id="PS50886">
    <property type="entry name" value="TRBD"/>
    <property type="match status" value="1"/>
</dbReference>
<comment type="catalytic activity">
    <reaction evidence="14 15">
        <text>tRNA(Phe) + L-phenylalanine + ATP = L-phenylalanyl-tRNA(Phe) + AMP + diphosphate + H(+)</text>
        <dbReference type="Rhea" id="RHEA:19413"/>
        <dbReference type="Rhea" id="RHEA-COMP:9668"/>
        <dbReference type="Rhea" id="RHEA-COMP:9699"/>
        <dbReference type="ChEBI" id="CHEBI:15378"/>
        <dbReference type="ChEBI" id="CHEBI:30616"/>
        <dbReference type="ChEBI" id="CHEBI:33019"/>
        <dbReference type="ChEBI" id="CHEBI:58095"/>
        <dbReference type="ChEBI" id="CHEBI:78442"/>
        <dbReference type="ChEBI" id="CHEBI:78531"/>
        <dbReference type="ChEBI" id="CHEBI:456215"/>
        <dbReference type="EC" id="6.1.1.20"/>
    </reaction>
</comment>
<evidence type="ECO:0000256" key="16">
    <source>
        <dbReference type="PROSITE-ProRule" id="PRU00209"/>
    </source>
</evidence>
<dbReference type="Gene3D" id="3.30.930.10">
    <property type="entry name" value="Bira Bifunctional Protein, Domain 2"/>
    <property type="match status" value="1"/>
</dbReference>
<keyword evidence="13 15" id="KW-0030">Aminoacyl-tRNA synthetase</keyword>
<evidence type="ECO:0000256" key="10">
    <source>
        <dbReference type="ARBA" id="ARBA00022842"/>
    </source>
</evidence>
<dbReference type="PROSITE" id="PS51447">
    <property type="entry name" value="FDX_ACB"/>
    <property type="match status" value="1"/>
</dbReference>
<evidence type="ECO:0000256" key="13">
    <source>
        <dbReference type="ARBA" id="ARBA00023146"/>
    </source>
</evidence>
<feature type="domain" description="B5" evidence="19">
    <location>
        <begin position="409"/>
        <end position="487"/>
    </location>
</feature>
<organism evidence="20 21">
    <name type="scientific">Carboxydichorda subterranea</name>
    <dbReference type="NCBI Taxonomy" id="3109565"/>
    <lineage>
        <taxon>Bacteria</taxon>
        <taxon>Bacillati</taxon>
        <taxon>Bacillota</taxon>
        <taxon>Limnochordia</taxon>
        <taxon>Limnochordales</taxon>
        <taxon>Geochordaceae</taxon>
        <taxon>Carboxydichorda</taxon>
    </lineage>
</organism>
<dbReference type="Gene3D" id="2.40.50.140">
    <property type="entry name" value="Nucleic acid-binding proteins"/>
    <property type="match status" value="1"/>
</dbReference>
<evidence type="ECO:0000256" key="1">
    <source>
        <dbReference type="ARBA" id="ARBA00004496"/>
    </source>
</evidence>
<dbReference type="EC" id="6.1.1.20" evidence="15"/>
<dbReference type="PROSITE" id="PS51483">
    <property type="entry name" value="B5"/>
    <property type="match status" value="1"/>
</dbReference>
<keyword evidence="21" id="KW-1185">Reference proteome</keyword>
<dbReference type="InterPro" id="IPR045060">
    <property type="entry name" value="Phe-tRNA-ligase_IIc_bsu"/>
</dbReference>
<comment type="cofactor">
    <cofactor evidence="15">
        <name>Mg(2+)</name>
        <dbReference type="ChEBI" id="CHEBI:18420"/>
    </cofactor>
    <text evidence="15">Binds 2 magnesium ions per tetramer.</text>
</comment>
<dbReference type="HAMAP" id="MF_00283">
    <property type="entry name" value="Phe_tRNA_synth_beta1"/>
    <property type="match status" value="1"/>
</dbReference>
<dbReference type="InterPro" id="IPR020825">
    <property type="entry name" value="Phe-tRNA_synthase-like_B3/B4"/>
</dbReference>
<dbReference type="SUPFAM" id="SSF50249">
    <property type="entry name" value="Nucleic acid-binding proteins"/>
    <property type="match status" value="1"/>
</dbReference>
<dbReference type="Gene3D" id="3.50.40.10">
    <property type="entry name" value="Phenylalanyl-trna Synthetase, Chain B, domain 3"/>
    <property type="match status" value="1"/>
</dbReference>
<sequence>MRLPLSWLRAYVEVPVDADELARRLQQAGIPVEGWYSRATGGPASELSGIRVGRIVAVEPHPSSRHLVVARVDVGDGVLQVVTGAPNARAGMLAPVAAAGTYVAPMKSRVEAVQMGGVVSQGVLLSAREAGIGEDTSGLLELPEGVRPGAPLAEALHLADDVLEIETYPNRPDWMSVVGLAREVAAVWDLPLDLPPVEYPEADPDAARACDVAVESYDDCPRYVARLVYDVPKGATPWWMVQRLYLAGMRSISPVVDVTNYVMLELGQPLHAFDLDRLAEHRIVVRRARPGETMVTLDGQERPLDPSMLVIADAAVPQALAGLMGGQASEVGPRTQAVLLESATFHPALIRRTSRRLGLRTEASARFERGLPVDLAEWGSRRACHLLRQMGARVARGSVDRRVEQGGTGRRTTVVLDPVRVNGLLGTSLGPDTMAKRLRALGMEVHPAAPGAGQLAVVVPAWRRDIQEEADLAEEVARLGGYDAIPTTLPRSTAPGRMPPEVAWAWEVRRVLAAAGLYEVLTYSFMDPAELSALRLPAEHEWLQAVPVANPLAADQAYLRTTLVVGMLRAVRLNVARRQGDIRLFEVGRVFLPRSSGDGRDDGATAGIRAGTVPEAVRLQDRLLPQEPLRAAIALLAVPGLMERHWYGPPRAYDFFDLKGLLEAVAEALGVEVRWQAAERPGFHPGRTASLFAAAGEKEVELGFSGELDAQACVRLDIPGRLYLAELALDAMYSARRPVRVEPLPKFPGVQRDLALVVGKATPAAEVERLVAQYAGPWAEQVRVFDVYEGPGLPAGMKSVGISVSYRAPDRTLSDEEVDRARLELLDRLERHGIRLRV</sequence>
<dbReference type="SMART" id="SM00873">
    <property type="entry name" value="B3_4"/>
    <property type="match status" value="1"/>
</dbReference>
<keyword evidence="7 15" id="KW-0479">Metal-binding</keyword>
<evidence type="ECO:0000256" key="15">
    <source>
        <dbReference type="HAMAP-Rule" id="MF_00283"/>
    </source>
</evidence>
<dbReference type="InterPro" id="IPR012340">
    <property type="entry name" value="NA-bd_OB-fold"/>
</dbReference>
<dbReference type="InterPro" id="IPR033714">
    <property type="entry name" value="tRNA_bind_bactPheRS"/>
</dbReference>
<reference evidence="20 21" key="1">
    <citation type="journal article" date="2024" name="Front. Microbiol.">
        <title>Novel thermophilic genera Geochorda gen. nov. and Carboxydochorda gen. nov. from the deep terrestrial subsurface reveal the ecophysiological diversity in the class Limnochordia.</title>
        <authorList>
            <person name="Karnachuk O.V."/>
            <person name="Lukina A.P."/>
            <person name="Avakyan M.R."/>
            <person name="Kadnikov V.V."/>
            <person name="Begmatov S."/>
            <person name="Beletsky A.V."/>
            <person name="Vlasova K.G."/>
            <person name="Novikov A.A."/>
            <person name="Shcherbakova V.A."/>
            <person name="Mardanov A.V."/>
            <person name="Ravin N.V."/>
        </authorList>
    </citation>
    <scope>NUCLEOTIDE SEQUENCE [LARGE SCALE GENOMIC DNA]</scope>
    <source>
        <strain evidence="20 21">L945</strain>
    </source>
</reference>
<dbReference type="Proteomes" id="UP001332192">
    <property type="component" value="Chromosome"/>
</dbReference>
<feature type="binding site" evidence="15">
    <location>
        <position position="465"/>
    </location>
    <ligand>
        <name>Mg(2+)</name>
        <dbReference type="ChEBI" id="CHEBI:18420"/>
        <note>shared with alpha subunit</note>
    </ligand>
</feature>
<dbReference type="Pfam" id="PF03483">
    <property type="entry name" value="B3_4"/>
    <property type="match status" value="1"/>
</dbReference>
<dbReference type="InterPro" id="IPR045864">
    <property type="entry name" value="aa-tRNA-synth_II/BPL/LPL"/>
</dbReference>
<keyword evidence="10 15" id="KW-0460">Magnesium</keyword>
<evidence type="ECO:0000256" key="3">
    <source>
        <dbReference type="ARBA" id="ARBA00011209"/>
    </source>
</evidence>
<evidence type="ECO:0000256" key="14">
    <source>
        <dbReference type="ARBA" id="ARBA00049255"/>
    </source>
</evidence>
<evidence type="ECO:0000256" key="11">
    <source>
        <dbReference type="ARBA" id="ARBA00022884"/>
    </source>
</evidence>
<keyword evidence="4 15" id="KW-0963">Cytoplasm</keyword>
<keyword evidence="9 15" id="KW-0067">ATP-binding</keyword>
<dbReference type="SUPFAM" id="SSF54991">
    <property type="entry name" value="Anticodon-binding domain of PheRS"/>
    <property type="match status" value="1"/>
</dbReference>
<comment type="subunit">
    <text evidence="3 15">Tetramer of two alpha and two beta subunits.</text>
</comment>